<name>A0A850RBI1_9LACO</name>
<feature type="chain" id="PRO_5032654144" evidence="6">
    <location>
        <begin position="33"/>
        <end position="402"/>
    </location>
</feature>
<feature type="region of interest" description="Disordered" evidence="5">
    <location>
        <begin position="194"/>
        <end position="283"/>
    </location>
</feature>
<dbReference type="PANTHER" id="PTHR47053:SF1">
    <property type="entry name" value="MUREIN DD-ENDOPEPTIDASE MEPH-RELATED"/>
    <property type="match status" value="1"/>
</dbReference>
<evidence type="ECO:0000256" key="5">
    <source>
        <dbReference type="SAM" id="MobiDB-lite"/>
    </source>
</evidence>
<proteinExistence type="inferred from homology"/>
<evidence type="ECO:0000256" key="6">
    <source>
        <dbReference type="SAM" id="SignalP"/>
    </source>
</evidence>
<dbReference type="SUPFAM" id="SSF54001">
    <property type="entry name" value="Cysteine proteinases"/>
    <property type="match status" value="1"/>
</dbReference>
<feature type="domain" description="NlpC/P60" evidence="7">
    <location>
        <begin position="283"/>
        <end position="402"/>
    </location>
</feature>
<reference evidence="8 9" key="1">
    <citation type="submission" date="2020-06" db="EMBL/GenBank/DDBJ databases">
        <authorList>
            <person name="Kang J."/>
        </authorList>
    </citation>
    <scope>NUCLEOTIDE SEQUENCE [LARGE SCALE GENOMIC DNA]</scope>
    <source>
        <strain evidence="8 9">DCY120</strain>
    </source>
</reference>
<dbReference type="GO" id="GO:0006508">
    <property type="term" value="P:proteolysis"/>
    <property type="evidence" value="ECO:0007669"/>
    <property type="project" value="UniProtKB-KW"/>
</dbReference>
<protein>
    <submittedName>
        <fullName evidence="8">C40 family peptidase</fullName>
    </submittedName>
</protein>
<dbReference type="InterPro" id="IPR051202">
    <property type="entry name" value="Peptidase_C40"/>
</dbReference>
<dbReference type="PANTHER" id="PTHR47053">
    <property type="entry name" value="MUREIN DD-ENDOPEPTIDASE MEPH-RELATED"/>
    <property type="match status" value="1"/>
</dbReference>
<evidence type="ECO:0000256" key="4">
    <source>
        <dbReference type="ARBA" id="ARBA00022807"/>
    </source>
</evidence>
<dbReference type="InterPro" id="IPR038765">
    <property type="entry name" value="Papain-like_cys_pep_sf"/>
</dbReference>
<evidence type="ECO:0000259" key="7">
    <source>
        <dbReference type="PROSITE" id="PS51935"/>
    </source>
</evidence>
<keyword evidence="6" id="KW-0732">Signal</keyword>
<keyword evidence="2" id="KW-0645">Protease</keyword>
<keyword evidence="9" id="KW-1185">Reference proteome</keyword>
<feature type="compositionally biased region" description="Low complexity" evidence="5">
    <location>
        <begin position="194"/>
        <end position="281"/>
    </location>
</feature>
<gene>
    <name evidence="8" type="ORF">HU830_05810</name>
</gene>
<dbReference type="GO" id="GO:0008234">
    <property type="term" value="F:cysteine-type peptidase activity"/>
    <property type="evidence" value="ECO:0007669"/>
    <property type="project" value="UniProtKB-KW"/>
</dbReference>
<dbReference type="RefSeq" id="WP_176942833.1">
    <property type="nucleotide sequence ID" value="NZ_JABZEC010000004.1"/>
</dbReference>
<dbReference type="InterPro" id="IPR000064">
    <property type="entry name" value="NLP_P60_dom"/>
</dbReference>
<dbReference type="Pfam" id="PF00877">
    <property type="entry name" value="NLPC_P60"/>
    <property type="match status" value="1"/>
</dbReference>
<sequence length="402" mass="42430">MNHKKLGYLSSGFVGLASLTLLSLNNSNQSQAATQGTVNYKAGATTVWNSPNHGQSVKRYMAAGEKVTIQSAKKVYSEVWYNLGNDEWVSSKYIDGQAPAVAKEVKVNTDTVTANFKSGVTTVWADAQSAKPTGEYLPYGTTRKVVSHKVLNGATWYQIDSKGWVPAKYVVINNPSLTNVDPVDAPAVQVQPAVQTTAAPQAQEQAAATEQPAATNENQNQDNNQEQAATTNNDQAAASQATTQAPVQQQQTQAPTQTTTQAPAQQPQAQAPQQQSTPAPVHSGNAQTVVNAALSQVGVPYVWGGSTPGVGLDCSGLTQYAYSQAGVSLGHYTVSQEGAGRQVSLSALQPGDLLFWGSRGATYHCAIYIGGNQYVAAPQPGQSVSVQSISGYFMPSFGVRVF</sequence>
<accession>A0A850RBI1</accession>
<evidence type="ECO:0000313" key="9">
    <source>
        <dbReference type="Proteomes" id="UP000563523"/>
    </source>
</evidence>
<dbReference type="Proteomes" id="UP000563523">
    <property type="component" value="Unassembled WGS sequence"/>
</dbReference>
<dbReference type="AlphaFoldDB" id="A0A850RBI1"/>
<feature type="signal peptide" evidence="6">
    <location>
        <begin position="1"/>
        <end position="32"/>
    </location>
</feature>
<evidence type="ECO:0000256" key="2">
    <source>
        <dbReference type="ARBA" id="ARBA00022670"/>
    </source>
</evidence>
<dbReference type="Gene3D" id="3.90.1720.10">
    <property type="entry name" value="endopeptidase domain like (from Nostoc punctiforme)"/>
    <property type="match status" value="1"/>
</dbReference>
<dbReference type="PROSITE" id="PS51935">
    <property type="entry name" value="NLPC_P60"/>
    <property type="match status" value="1"/>
</dbReference>
<comment type="caution">
    <text evidence="8">The sequence shown here is derived from an EMBL/GenBank/DDBJ whole genome shotgun (WGS) entry which is preliminary data.</text>
</comment>
<keyword evidence="4" id="KW-0788">Thiol protease</keyword>
<evidence type="ECO:0000256" key="3">
    <source>
        <dbReference type="ARBA" id="ARBA00022801"/>
    </source>
</evidence>
<dbReference type="EMBL" id="JABZEC010000004">
    <property type="protein sequence ID" value="NVY96676.1"/>
    <property type="molecule type" value="Genomic_DNA"/>
</dbReference>
<comment type="similarity">
    <text evidence="1">Belongs to the peptidase C40 family.</text>
</comment>
<organism evidence="8 9">
    <name type="scientific">Bombilactobacillus apium</name>
    <dbReference type="NCBI Taxonomy" id="2675299"/>
    <lineage>
        <taxon>Bacteria</taxon>
        <taxon>Bacillati</taxon>
        <taxon>Bacillota</taxon>
        <taxon>Bacilli</taxon>
        <taxon>Lactobacillales</taxon>
        <taxon>Lactobacillaceae</taxon>
        <taxon>Bombilactobacillus</taxon>
    </lineage>
</organism>
<keyword evidence="3" id="KW-0378">Hydrolase</keyword>
<evidence type="ECO:0000256" key="1">
    <source>
        <dbReference type="ARBA" id="ARBA00007074"/>
    </source>
</evidence>
<evidence type="ECO:0000313" key="8">
    <source>
        <dbReference type="EMBL" id="NVY96676.1"/>
    </source>
</evidence>